<dbReference type="PANTHER" id="PTHR31917:SF5">
    <property type="entry name" value="OS02G0204500 PROTEIN"/>
    <property type="match status" value="1"/>
</dbReference>
<dbReference type="InterPro" id="IPR014002">
    <property type="entry name" value="Agenet_dom_plant"/>
</dbReference>
<dbReference type="GO" id="GO:0005634">
    <property type="term" value="C:nucleus"/>
    <property type="evidence" value="ECO:0007669"/>
    <property type="project" value="UniProtKB-SubCell"/>
</dbReference>
<evidence type="ECO:0000256" key="1">
    <source>
        <dbReference type="ARBA" id="ARBA00004123"/>
    </source>
</evidence>
<feature type="domain" description="ENT" evidence="3">
    <location>
        <begin position="329"/>
        <end position="394"/>
    </location>
</feature>
<keyword evidence="2" id="KW-0539">Nucleus</keyword>
<dbReference type="Gene3D" id="1.10.1240.40">
    <property type="entry name" value="ENT domain"/>
    <property type="match status" value="1"/>
</dbReference>
<comment type="subcellular location">
    <subcellularLocation>
        <location evidence="1">Nucleus</location>
    </subcellularLocation>
</comment>
<dbReference type="SMART" id="SM01191">
    <property type="entry name" value="ENT"/>
    <property type="match status" value="1"/>
</dbReference>
<evidence type="ECO:0000256" key="2">
    <source>
        <dbReference type="ARBA" id="ARBA00023242"/>
    </source>
</evidence>
<dbReference type="InterPro" id="IPR036142">
    <property type="entry name" value="ENT_dom-like_sf"/>
</dbReference>
<reference evidence="4" key="1">
    <citation type="submission" date="2020-01" db="EMBL/GenBank/DDBJ databases">
        <title>The Celery Genome Sequence Reveals Sequential Paleo-tetraploidization, Resistance Gene Elimination, Karyotype Evolution, and Functional Innovation in Apiales.</title>
        <authorList>
            <person name="Song X."/>
        </authorList>
    </citation>
    <scope>NUCLEOTIDE SEQUENCE</scope>
    <source>
        <tissue evidence="4">Leaf</tissue>
    </source>
</reference>
<dbReference type="EMBL" id="WRXP01003069">
    <property type="protein sequence ID" value="KAF1001699.1"/>
    <property type="molecule type" value="Genomic_DNA"/>
</dbReference>
<dbReference type="SMART" id="SM00743">
    <property type="entry name" value="Agenet"/>
    <property type="match status" value="2"/>
</dbReference>
<dbReference type="InterPro" id="IPR008395">
    <property type="entry name" value="Agenet-like_dom"/>
</dbReference>
<comment type="caution">
    <text evidence="4">The sequence shown here is derived from an EMBL/GenBank/DDBJ whole genome shotgun (WGS) entry which is preliminary data.</text>
</comment>
<evidence type="ECO:0000313" key="5">
    <source>
        <dbReference type="Proteomes" id="UP000593563"/>
    </source>
</evidence>
<gene>
    <name evidence="4" type="ORF">AG4045_011370</name>
</gene>
<keyword evidence="5" id="KW-1185">Reference proteome</keyword>
<name>A0A6L5B7J3_APIGR</name>
<evidence type="ECO:0000259" key="3">
    <source>
        <dbReference type="PROSITE" id="PS51138"/>
    </source>
</evidence>
<dbReference type="Pfam" id="PF03735">
    <property type="entry name" value="ENT"/>
    <property type="match status" value="1"/>
</dbReference>
<protein>
    <recommendedName>
        <fullName evidence="3">ENT domain-containing protein</fullName>
    </recommendedName>
</protein>
<dbReference type="PROSITE" id="PS51138">
    <property type="entry name" value="ENT"/>
    <property type="match status" value="1"/>
</dbReference>
<evidence type="ECO:0000313" key="4">
    <source>
        <dbReference type="EMBL" id="KAF1001699.1"/>
    </source>
</evidence>
<dbReference type="Proteomes" id="UP000593563">
    <property type="component" value="Unassembled WGS sequence"/>
</dbReference>
<sequence>MRFERGSKVEVLKQVDALTAWCGAEIVSGDRNSYSVRYYFYVPEHGVDTERVPRKLIRPIPPVHRAESWVAGDVVEVFENFMWKIAIISNVRGAYCIVRLLGSSYKFRVHISDVRVRQCWQGDQWFQMGKGTGTSDCYQKMSFEAAQADKALNIQREDALLAGKNNTGLQGSRIASSRTLKRGSPYYSSLLQAESRNVKKIRASEKADRRVLPVCVDQVHAVAYPRENLGEMCMHASFNNKKNGYNELDRGELNDFTGCSVARDTKNNDSDTDICSVGSCSAISRTLSKFSTHMLAVPSQETHIQSSDAESYCGVRNDKGCDIPTEKDIAACIHSLELHAYRRTLEALYASGPLSWEKEALLTNLRIMLNISNDEHLTELKSLISGGIHNICKC</sequence>
<accession>A0A6L5B7J3</accession>
<dbReference type="SUPFAM" id="SSF158639">
    <property type="entry name" value="ENT-like"/>
    <property type="match status" value="1"/>
</dbReference>
<proteinExistence type="predicted"/>
<dbReference type="Pfam" id="PF05641">
    <property type="entry name" value="Agenet"/>
    <property type="match status" value="1"/>
</dbReference>
<dbReference type="AlphaFoldDB" id="A0A6L5B7J3"/>
<dbReference type="InterPro" id="IPR005491">
    <property type="entry name" value="ENT_dom"/>
</dbReference>
<dbReference type="PANTHER" id="PTHR31917">
    <property type="entry name" value="AGENET DOMAIN-CONTAINING PROTEIN-RELATED"/>
    <property type="match status" value="1"/>
</dbReference>
<organism evidence="4 5">
    <name type="scientific">Apium graveolens</name>
    <name type="common">Celery</name>
    <dbReference type="NCBI Taxonomy" id="4045"/>
    <lineage>
        <taxon>Eukaryota</taxon>
        <taxon>Viridiplantae</taxon>
        <taxon>Streptophyta</taxon>
        <taxon>Embryophyta</taxon>
        <taxon>Tracheophyta</taxon>
        <taxon>Spermatophyta</taxon>
        <taxon>Magnoliopsida</taxon>
        <taxon>eudicotyledons</taxon>
        <taxon>Gunneridae</taxon>
        <taxon>Pentapetalae</taxon>
        <taxon>asterids</taxon>
        <taxon>campanulids</taxon>
        <taxon>Apiales</taxon>
        <taxon>Apiaceae</taxon>
        <taxon>Apioideae</taxon>
        <taxon>apioid superclade</taxon>
        <taxon>Apieae</taxon>
        <taxon>Apium</taxon>
    </lineage>
</organism>